<dbReference type="Proteomes" id="UP001164250">
    <property type="component" value="Chromosome 10"/>
</dbReference>
<name>A0ACC1AHK6_9ROSI</name>
<evidence type="ECO:0000313" key="1">
    <source>
        <dbReference type="EMBL" id="KAJ0085708.1"/>
    </source>
</evidence>
<organism evidence="1 2">
    <name type="scientific">Pistacia atlantica</name>
    <dbReference type="NCBI Taxonomy" id="434234"/>
    <lineage>
        <taxon>Eukaryota</taxon>
        <taxon>Viridiplantae</taxon>
        <taxon>Streptophyta</taxon>
        <taxon>Embryophyta</taxon>
        <taxon>Tracheophyta</taxon>
        <taxon>Spermatophyta</taxon>
        <taxon>Magnoliopsida</taxon>
        <taxon>eudicotyledons</taxon>
        <taxon>Gunneridae</taxon>
        <taxon>Pentapetalae</taxon>
        <taxon>rosids</taxon>
        <taxon>malvids</taxon>
        <taxon>Sapindales</taxon>
        <taxon>Anacardiaceae</taxon>
        <taxon>Pistacia</taxon>
    </lineage>
</organism>
<reference evidence="2" key="1">
    <citation type="journal article" date="2023" name="G3 (Bethesda)">
        <title>Genome assembly and association tests identify interacting loci associated with vigor, precocity, and sex in interspecific pistachio rootstocks.</title>
        <authorList>
            <person name="Palmer W."/>
            <person name="Jacygrad E."/>
            <person name="Sagayaradj S."/>
            <person name="Cavanaugh K."/>
            <person name="Han R."/>
            <person name="Bertier L."/>
            <person name="Beede B."/>
            <person name="Kafkas S."/>
            <person name="Golino D."/>
            <person name="Preece J."/>
            <person name="Michelmore R."/>
        </authorList>
    </citation>
    <scope>NUCLEOTIDE SEQUENCE [LARGE SCALE GENOMIC DNA]</scope>
</reference>
<evidence type="ECO:0000313" key="2">
    <source>
        <dbReference type="Proteomes" id="UP001164250"/>
    </source>
</evidence>
<comment type="caution">
    <text evidence="1">The sequence shown here is derived from an EMBL/GenBank/DDBJ whole genome shotgun (WGS) entry which is preliminary data.</text>
</comment>
<sequence length="760" mass="84212">MALCSIFFLCVLLTVLPHPSQSITANQSQFFVLMKTSLSGDALSGWDTDGGKHYCNFSGISCNNQGYVDKIDISGWSLSGQFPSRVCSYLPRLRILRLDHNHLYGNFFDSFVNCSFLGELKMSYVYLQGILPDFSPMKSLRLLDLSYNLFTGDFPISVTNLSNLEVLNFNEDPGFNSWQLPENISRLTKLRSMILARCVLHGRIPPSIGNMTSLTDLELAGNYLTGQIPPEIGLLKNLQQLELFNNQHLSGTIPEELGNLTELTYLDMSVNHLRSKIPESICRLPKLRVLGLHNNSLKGEIPSAIGNSTTLTILSLYDNFLTGEAPQNLGQFSSMVVLDLSENRLSGPLPTDVCNGGKLKYFLVLSNLFSGELPASLEKCTSLLRFQVSNNRLEGPIPQGIFGLPHAFIIDLGYNAFSGPIANTIGNARNLSELFMPNNKISGVLPPEISGAINLVKIDLSNNLLSGPIPSEIGNLKKVNLLILQNNKLNSSIPKSLFSLKSLNVLDLSNNLLTGNIPESLSELLPNYINFSNNQLSGPIPLSLIKGGLAESFSGNPGLCVSVNVKSSDQDFPSCSKTYNRRKLNFMWAIVISAVIIFIGLIWFVKRRLSKQRAPMEHDETLSSSFFSYDVKSFHRISFDQHEILEALIEKNKVGLGGSGTVYKIELKSGETVAVKRLWSQRTNDSASEDQLLVDKILKTENTHIHLKQQPRCDVYSFGVVLMELITGRKPVEADFGENKNIVYWVSTKIDSKDRVMEGI</sequence>
<accession>A0ACC1AHK6</accession>
<gene>
    <name evidence="1" type="ORF">Patl1_09197</name>
</gene>
<proteinExistence type="predicted"/>
<keyword evidence="2" id="KW-1185">Reference proteome</keyword>
<protein>
    <submittedName>
        <fullName evidence="1">Uncharacterized protein</fullName>
    </submittedName>
</protein>
<dbReference type="EMBL" id="CM047906">
    <property type="protein sequence ID" value="KAJ0085708.1"/>
    <property type="molecule type" value="Genomic_DNA"/>
</dbReference>